<protein>
    <recommendedName>
        <fullName evidence="3">Phage protein</fullName>
    </recommendedName>
</protein>
<gene>
    <name evidence="1" type="ORF">G6R29_01875</name>
</gene>
<dbReference type="InterPro" id="IPR024410">
    <property type="entry name" value="Phage_TAC_12"/>
</dbReference>
<evidence type="ECO:0000313" key="1">
    <source>
        <dbReference type="EMBL" id="MBS9338384.1"/>
    </source>
</evidence>
<name>A0ABS5R1G3_9LACO</name>
<keyword evidence="2" id="KW-1185">Reference proteome</keyword>
<organism evidence="1 2">
    <name type="scientific">Fructobacillus broussonetiae</name>
    <dbReference type="NCBI Taxonomy" id="2713173"/>
    <lineage>
        <taxon>Bacteria</taxon>
        <taxon>Bacillati</taxon>
        <taxon>Bacillota</taxon>
        <taxon>Bacilli</taxon>
        <taxon>Lactobacillales</taxon>
        <taxon>Lactobacillaceae</taxon>
        <taxon>Fructobacillus</taxon>
    </lineage>
</organism>
<accession>A0ABS5R1G3</accession>
<dbReference type="Pfam" id="PF12363">
    <property type="entry name" value="Phage_TAC_12"/>
    <property type="match status" value="1"/>
</dbReference>
<proteinExistence type="predicted"/>
<dbReference type="RefSeq" id="WP_213808669.1">
    <property type="nucleotide sequence ID" value="NZ_JAAMFK010000002.1"/>
</dbReference>
<sequence>MEYTVNGKTEEFSFDMKFIREMDRMHKISRFGMDMAVGLQTSLNAFLNMDSLTALSDILLGANHAAGGNLKTSDIDAFFEDENTDLDAVWEEVAKTLEEGKFTKRRVAKMQAEQAAQLAAQKAMMEKN</sequence>
<evidence type="ECO:0008006" key="3">
    <source>
        <dbReference type="Google" id="ProtNLM"/>
    </source>
</evidence>
<dbReference type="EMBL" id="JAAMFK010000002">
    <property type="protein sequence ID" value="MBS9338384.1"/>
    <property type="molecule type" value="Genomic_DNA"/>
</dbReference>
<evidence type="ECO:0000313" key="2">
    <source>
        <dbReference type="Proteomes" id="UP001519504"/>
    </source>
</evidence>
<reference evidence="1 2" key="1">
    <citation type="submission" date="2020-02" db="EMBL/GenBank/DDBJ databases">
        <title>Fructobacillus sp. isolated from paper mulberry of Taiwan.</title>
        <authorList>
            <person name="Lin S.-T."/>
        </authorList>
    </citation>
    <scope>NUCLEOTIDE SEQUENCE [LARGE SCALE GENOMIC DNA]</scope>
    <source>
        <strain evidence="1 2">M2-14</strain>
    </source>
</reference>
<dbReference type="Proteomes" id="UP001519504">
    <property type="component" value="Unassembled WGS sequence"/>
</dbReference>
<comment type="caution">
    <text evidence="1">The sequence shown here is derived from an EMBL/GenBank/DDBJ whole genome shotgun (WGS) entry which is preliminary data.</text>
</comment>